<dbReference type="HOGENOM" id="CLU_2554122_0_0_0"/>
<gene>
    <name evidence="1" type="ORF">Y981_07515</name>
</gene>
<sequence>MKIPVTAFDPPSRSIPEDVETNILSLGGPVIKTLECVDAKLGVNSVKEWGYEPLSTMASLFGKNREPLTESLGGDGAWPTNR</sequence>
<reference evidence="2" key="1">
    <citation type="submission" date="2014-02" db="EMBL/GenBank/DDBJ databases">
        <title>Complete genome sequence and comparative genomic analysis of the nitrogen-fixing bacterium Leptospirillum ferriphilum YSK.</title>
        <authorList>
            <person name="Guo X."/>
            <person name="Yin H."/>
            <person name="Liang Y."/>
            <person name="Hu Q."/>
            <person name="Ma L."/>
            <person name="Xiao Y."/>
            <person name="Zhang X."/>
            <person name="Qiu G."/>
            <person name="Liu X."/>
        </authorList>
    </citation>
    <scope>NUCLEOTIDE SEQUENCE [LARGE SCALE GENOMIC DNA]</scope>
    <source>
        <strain evidence="2">YSK</strain>
    </source>
</reference>
<evidence type="ECO:0000313" key="1">
    <source>
        <dbReference type="EMBL" id="AIA31776.1"/>
    </source>
</evidence>
<dbReference type="KEGG" id="lfp:Y981_07515"/>
<protein>
    <submittedName>
        <fullName evidence="1">Uncharacterized protein</fullName>
    </submittedName>
</protein>
<reference evidence="1 2" key="2">
    <citation type="journal article" date="2015" name="Biomed. Res. Int.">
        <title>Effects of Arsenite Resistance on the Growth and Functional Gene Expression of Leptospirillum ferriphilum and Acidithiobacillus thiooxidans in Pure Culture and Coculture.</title>
        <authorList>
            <person name="Jiang H."/>
            <person name="Liang Y."/>
            <person name="Yin H."/>
            <person name="Xiao Y."/>
            <person name="Guo X."/>
            <person name="Xu Y."/>
            <person name="Hu Q."/>
            <person name="Liu H."/>
            <person name="Liu X."/>
        </authorList>
    </citation>
    <scope>NUCLEOTIDE SEQUENCE [LARGE SCALE GENOMIC DNA]</scope>
    <source>
        <strain evidence="1 2">YSK</strain>
    </source>
</reference>
<dbReference type="AlphaFoldDB" id="A0A059Y2L4"/>
<accession>A0A059Y2L4</accession>
<proteinExistence type="predicted"/>
<organism evidence="1 2">
    <name type="scientific">Leptospirillum ferriphilum YSK</name>
    <dbReference type="NCBI Taxonomy" id="1441628"/>
    <lineage>
        <taxon>Bacteria</taxon>
        <taxon>Pseudomonadati</taxon>
        <taxon>Nitrospirota</taxon>
        <taxon>Nitrospiria</taxon>
        <taxon>Nitrospirales</taxon>
        <taxon>Nitrospiraceae</taxon>
        <taxon>Leptospirillum</taxon>
    </lineage>
</organism>
<keyword evidence="2" id="KW-1185">Reference proteome</keyword>
<dbReference type="EMBL" id="CP007243">
    <property type="protein sequence ID" value="AIA31776.1"/>
    <property type="molecule type" value="Genomic_DNA"/>
</dbReference>
<evidence type="ECO:0000313" key="2">
    <source>
        <dbReference type="Proteomes" id="UP000027059"/>
    </source>
</evidence>
<name>A0A059Y2L4_9BACT</name>
<dbReference type="Proteomes" id="UP000027059">
    <property type="component" value="Chromosome"/>
</dbReference>